<comment type="caution">
    <text evidence="1">The sequence shown here is derived from an EMBL/GenBank/DDBJ whole genome shotgun (WGS) entry which is preliminary data.</text>
</comment>
<dbReference type="InterPro" id="IPR053977">
    <property type="entry name" value="Rv2466c-like"/>
</dbReference>
<reference evidence="1 2" key="1">
    <citation type="submission" date="2019-12" db="EMBL/GenBank/DDBJ databases">
        <authorList>
            <person name="Li J."/>
            <person name="Shi Y."/>
            <person name="Xu G."/>
            <person name="Xiao D."/>
            <person name="Ran X."/>
        </authorList>
    </citation>
    <scope>NUCLEOTIDE SEQUENCE [LARGE SCALE GENOMIC DNA]</scope>
    <source>
        <strain evidence="1 2">JCM 15915</strain>
    </source>
</reference>
<sequence length="206" mass="23010">MTQHADFWFDPICPWAWMTSRWMTEVERLRDVEVTWHPFSLSILNDGKDLDPDYRKHIEAAQGPARVAMAVREEHGQEKVKAFYDAVGTAIHPEKTDEPDEARRFHEAIVKALDETGLPAQLADHADSEAYDEKLRASNREALDLVGDDVGVPIIAIEGTAFFGPVMSPAPKGEDATKVWDGAVALASYPGFFELKRSRTSGPIFD</sequence>
<dbReference type="Gene3D" id="3.40.30.10">
    <property type="entry name" value="Glutaredoxin"/>
    <property type="match status" value="1"/>
</dbReference>
<dbReference type="Proteomes" id="UP000462152">
    <property type="component" value="Unassembled WGS sequence"/>
</dbReference>
<dbReference type="Pfam" id="PF22234">
    <property type="entry name" value="Rv2466c-like"/>
    <property type="match status" value="1"/>
</dbReference>
<dbReference type="EMBL" id="WOGT01000001">
    <property type="protein sequence ID" value="MUN54223.1"/>
    <property type="molecule type" value="Genomic_DNA"/>
</dbReference>
<dbReference type="AlphaFoldDB" id="A0A7K1LGM9"/>
<gene>
    <name evidence="1" type="ORF">GMA10_03165</name>
</gene>
<evidence type="ECO:0000313" key="2">
    <source>
        <dbReference type="Proteomes" id="UP000462152"/>
    </source>
</evidence>
<name>A0A7K1LGM9_9MICC</name>
<proteinExistence type="predicted"/>
<organism evidence="1 2">
    <name type="scientific">Rothia koreensis</name>
    <dbReference type="NCBI Taxonomy" id="592378"/>
    <lineage>
        <taxon>Bacteria</taxon>
        <taxon>Bacillati</taxon>
        <taxon>Actinomycetota</taxon>
        <taxon>Actinomycetes</taxon>
        <taxon>Micrococcales</taxon>
        <taxon>Micrococcaceae</taxon>
        <taxon>Rothia</taxon>
    </lineage>
</organism>
<dbReference type="RefSeq" id="WP_129314295.1">
    <property type="nucleotide sequence ID" value="NZ_NOIQ01000001.1"/>
</dbReference>
<dbReference type="InterPro" id="IPR036249">
    <property type="entry name" value="Thioredoxin-like_sf"/>
</dbReference>
<dbReference type="OrthoDB" id="4125991at2"/>
<keyword evidence="2" id="KW-1185">Reference proteome</keyword>
<protein>
    <submittedName>
        <fullName evidence="1">Disulfide bond formation protein DsbA</fullName>
    </submittedName>
</protein>
<evidence type="ECO:0000313" key="1">
    <source>
        <dbReference type="EMBL" id="MUN54223.1"/>
    </source>
</evidence>
<dbReference type="SUPFAM" id="SSF52833">
    <property type="entry name" value="Thioredoxin-like"/>
    <property type="match status" value="1"/>
</dbReference>
<accession>A0A7K1LGM9</accession>